<accession>A0A931MX67</accession>
<dbReference type="InterPro" id="IPR050313">
    <property type="entry name" value="Carb_Metab_HTH_regulators"/>
</dbReference>
<dbReference type="Gene3D" id="3.40.50.1360">
    <property type="match status" value="1"/>
</dbReference>
<dbReference type="InterPro" id="IPR018356">
    <property type="entry name" value="Tscrpt_reg_HTH_DeoR_CS"/>
</dbReference>
<dbReference type="PROSITE" id="PS51000">
    <property type="entry name" value="HTH_DEOR_2"/>
    <property type="match status" value="1"/>
</dbReference>
<dbReference type="SMART" id="SM00420">
    <property type="entry name" value="HTH_DEOR"/>
    <property type="match status" value="1"/>
</dbReference>
<dbReference type="InterPro" id="IPR014036">
    <property type="entry name" value="DeoR-like_C"/>
</dbReference>
<dbReference type="SUPFAM" id="SSF100950">
    <property type="entry name" value="NagB/RpiA/CoA transferase-like"/>
    <property type="match status" value="1"/>
</dbReference>
<dbReference type="InterPro" id="IPR037171">
    <property type="entry name" value="NagB/RpiA_transferase-like"/>
</dbReference>
<keyword evidence="3" id="KW-0238">DNA-binding</keyword>
<organism evidence="6 7">
    <name type="scientific">Methylobrevis albus</name>
    <dbReference type="NCBI Taxonomy" id="2793297"/>
    <lineage>
        <taxon>Bacteria</taxon>
        <taxon>Pseudomonadati</taxon>
        <taxon>Pseudomonadota</taxon>
        <taxon>Alphaproteobacteria</taxon>
        <taxon>Hyphomicrobiales</taxon>
        <taxon>Pleomorphomonadaceae</taxon>
        <taxon>Methylobrevis</taxon>
    </lineage>
</organism>
<dbReference type="Gene3D" id="1.10.10.10">
    <property type="entry name" value="Winged helix-like DNA-binding domain superfamily/Winged helix DNA-binding domain"/>
    <property type="match status" value="1"/>
</dbReference>
<dbReference type="AlphaFoldDB" id="A0A931MX67"/>
<sequence>MSLPDLRLQHILAELARDGRVFVKDLADHLEVSRETIRRDLKQLELSGHLRCTYGGGVKPLPKGDQPVSDRMRVNAREKAKVAAIAARLVGDDHRIFIDAGTTTLAFARHLMRLPQLTVFTNSLDIAHLLGDGDLEEVVVVGGSLKAGYRALLGQMTVDAIGQHLFDSAFISIGTVDYTHGFMDFAPEEAWIRRKLIAHSRRVVMMADSKKFGRQAAIRSLELNQIDVLVTDAPPRADFAARLEAAGVEVIHA</sequence>
<keyword evidence="7" id="KW-1185">Reference proteome</keyword>
<keyword evidence="4" id="KW-0804">Transcription</keyword>
<name>A0A931MX67_9HYPH</name>
<dbReference type="InterPro" id="IPR036390">
    <property type="entry name" value="WH_DNA-bd_sf"/>
</dbReference>
<dbReference type="Pfam" id="PF00455">
    <property type="entry name" value="DeoRC"/>
    <property type="match status" value="1"/>
</dbReference>
<reference evidence="6" key="1">
    <citation type="submission" date="2020-12" db="EMBL/GenBank/DDBJ databases">
        <title>Methylobrevis albus sp. nov., isolated from fresh water lack sediment.</title>
        <authorList>
            <person name="Zou Q."/>
        </authorList>
    </citation>
    <scope>NUCLEOTIDE SEQUENCE</scope>
    <source>
        <strain evidence="6">L22</strain>
    </source>
</reference>
<dbReference type="GO" id="GO:0003700">
    <property type="term" value="F:DNA-binding transcription factor activity"/>
    <property type="evidence" value="ECO:0007669"/>
    <property type="project" value="InterPro"/>
</dbReference>
<dbReference type="Proteomes" id="UP000631694">
    <property type="component" value="Unassembled WGS sequence"/>
</dbReference>
<evidence type="ECO:0000313" key="6">
    <source>
        <dbReference type="EMBL" id="MBH0236365.1"/>
    </source>
</evidence>
<keyword evidence="2" id="KW-0805">Transcription regulation</keyword>
<dbReference type="SMART" id="SM01134">
    <property type="entry name" value="DeoRC"/>
    <property type="match status" value="1"/>
</dbReference>
<comment type="caution">
    <text evidence="6">The sequence shown here is derived from an EMBL/GenBank/DDBJ whole genome shotgun (WGS) entry which is preliminary data.</text>
</comment>
<dbReference type="PRINTS" id="PR00037">
    <property type="entry name" value="HTHLACR"/>
</dbReference>
<dbReference type="RefSeq" id="WP_197309463.1">
    <property type="nucleotide sequence ID" value="NZ_JADZLT010000036.1"/>
</dbReference>
<dbReference type="PANTHER" id="PTHR30363:SF4">
    <property type="entry name" value="GLYCEROL-3-PHOSPHATE REGULON REPRESSOR"/>
    <property type="match status" value="1"/>
</dbReference>
<protein>
    <submittedName>
        <fullName evidence="6">DeoR/GlpR transcriptional regulator</fullName>
    </submittedName>
</protein>
<evidence type="ECO:0000259" key="5">
    <source>
        <dbReference type="PROSITE" id="PS51000"/>
    </source>
</evidence>
<keyword evidence="1" id="KW-0678">Repressor</keyword>
<dbReference type="EMBL" id="JADZLT010000036">
    <property type="protein sequence ID" value="MBH0236365.1"/>
    <property type="molecule type" value="Genomic_DNA"/>
</dbReference>
<dbReference type="PROSITE" id="PS00894">
    <property type="entry name" value="HTH_DEOR_1"/>
    <property type="match status" value="1"/>
</dbReference>
<evidence type="ECO:0000313" key="7">
    <source>
        <dbReference type="Proteomes" id="UP000631694"/>
    </source>
</evidence>
<evidence type="ECO:0000256" key="2">
    <source>
        <dbReference type="ARBA" id="ARBA00023015"/>
    </source>
</evidence>
<evidence type="ECO:0000256" key="1">
    <source>
        <dbReference type="ARBA" id="ARBA00022491"/>
    </source>
</evidence>
<dbReference type="SUPFAM" id="SSF46785">
    <property type="entry name" value="Winged helix' DNA-binding domain"/>
    <property type="match status" value="1"/>
</dbReference>
<evidence type="ECO:0000256" key="3">
    <source>
        <dbReference type="ARBA" id="ARBA00023125"/>
    </source>
</evidence>
<gene>
    <name evidence="6" type="ORF">I5731_00890</name>
</gene>
<feature type="domain" description="HTH deoR-type" evidence="5">
    <location>
        <begin position="4"/>
        <end position="59"/>
    </location>
</feature>
<evidence type="ECO:0000256" key="4">
    <source>
        <dbReference type="ARBA" id="ARBA00023163"/>
    </source>
</evidence>
<dbReference type="InterPro" id="IPR001034">
    <property type="entry name" value="DeoR_HTH"/>
</dbReference>
<dbReference type="GO" id="GO:0003677">
    <property type="term" value="F:DNA binding"/>
    <property type="evidence" value="ECO:0007669"/>
    <property type="project" value="UniProtKB-KW"/>
</dbReference>
<dbReference type="InterPro" id="IPR036388">
    <property type="entry name" value="WH-like_DNA-bd_sf"/>
</dbReference>
<proteinExistence type="predicted"/>
<dbReference type="Pfam" id="PF08220">
    <property type="entry name" value="HTH_DeoR"/>
    <property type="match status" value="1"/>
</dbReference>
<dbReference type="PANTHER" id="PTHR30363">
    <property type="entry name" value="HTH-TYPE TRANSCRIPTIONAL REGULATOR SRLR-RELATED"/>
    <property type="match status" value="1"/>
</dbReference>